<dbReference type="InterPro" id="IPR025889">
    <property type="entry name" value="GSP17M-like_dom"/>
</dbReference>
<gene>
    <name evidence="3" type="ORF">UFOPK3837_01033</name>
</gene>
<keyword evidence="1" id="KW-0472">Membrane</keyword>
<proteinExistence type="predicted"/>
<dbReference type="Pfam" id="PF11181">
    <property type="entry name" value="YflT"/>
    <property type="match status" value="1"/>
</dbReference>
<keyword evidence="1" id="KW-0812">Transmembrane</keyword>
<reference evidence="3" key="1">
    <citation type="submission" date="2020-05" db="EMBL/GenBank/DDBJ databases">
        <authorList>
            <person name="Chiriac C."/>
            <person name="Salcher M."/>
            <person name="Ghai R."/>
            <person name="Kavagutti S V."/>
        </authorList>
    </citation>
    <scope>NUCLEOTIDE SEQUENCE</scope>
</reference>
<dbReference type="AlphaFoldDB" id="A0A6J7L2G7"/>
<feature type="transmembrane region" description="Helical" evidence="1">
    <location>
        <begin position="60"/>
        <end position="80"/>
    </location>
</feature>
<name>A0A6J7L2G7_9ZZZZ</name>
<accession>A0A6J7L2G7</accession>
<feature type="domain" description="General stress protein 17M-like" evidence="2">
    <location>
        <begin position="10"/>
        <end position="78"/>
    </location>
</feature>
<organism evidence="3">
    <name type="scientific">freshwater metagenome</name>
    <dbReference type="NCBI Taxonomy" id="449393"/>
    <lineage>
        <taxon>unclassified sequences</taxon>
        <taxon>metagenomes</taxon>
        <taxon>ecological metagenomes</taxon>
    </lineage>
</organism>
<dbReference type="EMBL" id="CAFBNO010000066">
    <property type="protein sequence ID" value="CAB4960519.1"/>
    <property type="molecule type" value="Genomic_DNA"/>
</dbReference>
<evidence type="ECO:0000259" key="2">
    <source>
        <dbReference type="Pfam" id="PF11181"/>
    </source>
</evidence>
<evidence type="ECO:0000313" key="3">
    <source>
        <dbReference type="EMBL" id="CAB4960519.1"/>
    </source>
</evidence>
<sequence length="147" mass="15532">MPVPPPPAGEVIASFTEYDSAVAFVENLIAKDFPPGAIAIVGNDLRSVERVRGRISYSSVAIRGAVNGAWLGFIIGFLFFPTMLTSVQGTATMALVGCGVGILLNVIRFSLARKKRGFVSVAQFVAKQYQVQVSGDLVGQANQISGL</sequence>
<evidence type="ECO:0000256" key="1">
    <source>
        <dbReference type="SAM" id="Phobius"/>
    </source>
</evidence>
<protein>
    <submittedName>
        <fullName evidence="3">Unannotated protein</fullName>
    </submittedName>
</protein>
<feature type="transmembrane region" description="Helical" evidence="1">
    <location>
        <begin position="86"/>
        <end position="107"/>
    </location>
</feature>
<keyword evidence="1" id="KW-1133">Transmembrane helix</keyword>